<dbReference type="Proteomes" id="UP000589620">
    <property type="component" value="Unassembled WGS sequence"/>
</dbReference>
<gene>
    <name evidence="1" type="ORF">BJ963_001297</name>
</gene>
<evidence type="ECO:0000313" key="1">
    <source>
        <dbReference type="EMBL" id="NYD73778.1"/>
    </source>
</evidence>
<reference evidence="1 2" key="1">
    <citation type="submission" date="2020-07" db="EMBL/GenBank/DDBJ databases">
        <title>Sequencing the genomes of 1000 actinobacteria strains.</title>
        <authorList>
            <person name="Klenk H.-P."/>
        </authorList>
    </citation>
    <scope>NUCLEOTIDE SEQUENCE [LARGE SCALE GENOMIC DNA]</scope>
    <source>
        <strain evidence="1 2">DSM 23871</strain>
    </source>
</reference>
<organism evidence="1 2">
    <name type="scientific">Leifsonia soli</name>
    <dbReference type="NCBI Taxonomy" id="582665"/>
    <lineage>
        <taxon>Bacteria</taxon>
        <taxon>Bacillati</taxon>
        <taxon>Actinomycetota</taxon>
        <taxon>Actinomycetes</taxon>
        <taxon>Micrococcales</taxon>
        <taxon>Microbacteriaceae</taxon>
        <taxon>Leifsonia</taxon>
    </lineage>
</organism>
<keyword evidence="2" id="KW-1185">Reference proteome</keyword>
<proteinExistence type="predicted"/>
<comment type="caution">
    <text evidence="1">The sequence shown here is derived from an EMBL/GenBank/DDBJ whole genome shotgun (WGS) entry which is preliminary data.</text>
</comment>
<name>A0A852SXA6_9MICO</name>
<evidence type="ECO:0000313" key="2">
    <source>
        <dbReference type="Proteomes" id="UP000589620"/>
    </source>
</evidence>
<sequence>MPTQLARTQITHTPHVQRALDTAREQWSDDTDGKLLVHLIELGEQALRESRSRQIDDRLAELDRISARYSDLTFESLDSIREGWPE</sequence>
<dbReference type="RefSeq" id="WP_089910188.1">
    <property type="nucleotide sequence ID" value="NZ_BAAAPX010000001.1"/>
</dbReference>
<dbReference type="AlphaFoldDB" id="A0A852SXA6"/>
<accession>A0A852SXA6</accession>
<protein>
    <submittedName>
        <fullName evidence="1">Uncharacterized protein</fullName>
    </submittedName>
</protein>
<dbReference type="EMBL" id="JACCBJ010000001">
    <property type="protein sequence ID" value="NYD73778.1"/>
    <property type="molecule type" value="Genomic_DNA"/>
</dbReference>